<dbReference type="GO" id="GO:0007187">
    <property type="term" value="P:G protein-coupled receptor signaling pathway, coupled to cyclic nucleotide second messenger"/>
    <property type="evidence" value="ECO:0007669"/>
    <property type="project" value="TreeGrafter"/>
</dbReference>
<evidence type="ECO:0000256" key="2">
    <source>
        <dbReference type="ARBA" id="ARBA00022475"/>
    </source>
</evidence>
<keyword evidence="7" id="KW-0675">Receptor</keyword>
<dbReference type="GO" id="GO:0007268">
    <property type="term" value="P:chemical synaptic transmission"/>
    <property type="evidence" value="ECO:0007669"/>
    <property type="project" value="TreeGrafter"/>
</dbReference>
<name>A0A9W9Z917_9CNID</name>
<dbReference type="PROSITE" id="PS50262">
    <property type="entry name" value="G_PROTEIN_RECEP_F1_2"/>
    <property type="match status" value="1"/>
</dbReference>
<evidence type="ECO:0000256" key="7">
    <source>
        <dbReference type="ARBA" id="ARBA00023170"/>
    </source>
</evidence>
<keyword evidence="5" id="KW-0297">G-protein coupled receptor</keyword>
<dbReference type="Proteomes" id="UP001163046">
    <property type="component" value="Unassembled WGS sequence"/>
</dbReference>
<keyword evidence="6 10" id="KW-0472">Membrane</keyword>
<evidence type="ECO:0000256" key="8">
    <source>
        <dbReference type="ARBA" id="ARBA00023224"/>
    </source>
</evidence>
<feature type="transmembrane region" description="Helical" evidence="10">
    <location>
        <begin position="66"/>
        <end position="87"/>
    </location>
</feature>
<dbReference type="GO" id="GO:0005886">
    <property type="term" value="C:plasma membrane"/>
    <property type="evidence" value="ECO:0007669"/>
    <property type="project" value="UniProtKB-SubCell"/>
</dbReference>
<keyword evidence="4 10" id="KW-1133">Transmembrane helix</keyword>
<dbReference type="Pfam" id="PF00001">
    <property type="entry name" value="7tm_1"/>
    <property type="match status" value="1"/>
</dbReference>
<dbReference type="InterPro" id="IPR017452">
    <property type="entry name" value="GPCR_Rhodpsn_7TM"/>
</dbReference>
<comment type="subcellular location">
    <subcellularLocation>
        <location evidence="1">Cell membrane</location>
        <topology evidence="1">Multi-pass membrane protein</topology>
    </subcellularLocation>
</comment>
<dbReference type="Gene3D" id="1.20.1070.10">
    <property type="entry name" value="Rhodopsin 7-helix transmembrane proteins"/>
    <property type="match status" value="1"/>
</dbReference>
<sequence length="256" mass="28395">MNETTTNLLKCTSCSSGSHVEWNLTLTTVVTLSLIDVIISIVGMLGNCLVLFAIAKNVNLRSVPDFLIFSLSSADLIVTAIYVPLYITHIVWYEALRKNAIYSMIKSFVGHLALLASIASIVAHAQRKKIVAMRYRDEEDPSQRTADNQDERKSAKTLKERKAAKTFAIVIGVFMDDRTLHRIKIALANASVNLPRKCNEENDALQLHERSRMLPQLCNTVLQPTQFPAIRPSFPLGKQIVVSSGTQGEGKSVRSL</sequence>
<evidence type="ECO:0000256" key="6">
    <source>
        <dbReference type="ARBA" id="ARBA00023136"/>
    </source>
</evidence>
<proteinExistence type="predicted"/>
<evidence type="ECO:0000313" key="12">
    <source>
        <dbReference type="EMBL" id="KAJ7377401.1"/>
    </source>
</evidence>
<dbReference type="PANTHER" id="PTHR24247">
    <property type="entry name" value="5-HYDROXYTRYPTAMINE RECEPTOR"/>
    <property type="match status" value="1"/>
</dbReference>
<evidence type="ECO:0000256" key="1">
    <source>
        <dbReference type="ARBA" id="ARBA00004651"/>
    </source>
</evidence>
<keyword evidence="8" id="KW-0807">Transducer</keyword>
<evidence type="ECO:0000256" key="3">
    <source>
        <dbReference type="ARBA" id="ARBA00022692"/>
    </source>
</evidence>
<evidence type="ECO:0000256" key="10">
    <source>
        <dbReference type="SAM" id="Phobius"/>
    </source>
</evidence>
<reference evidence="12" key="1">
    <citation type="submission" date="2023-01" db="EMBL/GenBank/DDBJ databases">
        <title>Genome assembly of the deep-sea coral Lophelia pertusa.</title>
        <authorList>
            <person name="Herrera S."/>
            <person name="Cordes E."/>
        </authorList>
    </citation>
    <scope>NUCLEOTIDE SEQUENCE</scope>
    <source>
        <strain evidence="12">USNM1676648</strain>
        <tissue evidence="12">Polyp</tissue>
    </source>
</reference>
<dbReference type="EMBL" id="MU826379">
    <property type="protein sequence ID" value="KAJ7377401.1"/>
    <property type="molecule type" value="Genomic_DNA"/>
</dbReference>
<evidence type="ECO:0000256" key="9">
    <source>
        <dbReference type="SAM" id="MobiDB-lite"/>
    </source>
</evidence>
<feature type="transmembrane region" description="Helical" evidence="10">
    <location>
        <begin position="107"/>
        <end position="125"/>
    </location>
</feature>
<feature type="domain" description="G-protein coupled receptors family 1 profile" evidence="11">
    <location>
        <begin position="46"/>
        <end position="141"/>
    </location>
</feature>
<dbReference type="GO" id="GO:0030425">
    <property type="term" value="C:dendrite"/>
    <property type="evidence" value="ECO:0007669"/>
    <property type="project" value="TreeGrafter"/>
</dbReference>
<dbReference type="OrthoDB" id="5966748at2759"/>
<feature type="transmembrane region" description="Helical" evidence="10">
    <location>
        <begin position="29"/>
        <end position="54"/>
    </location>
</feature>
<dbReference type="GO" id="GO:0004993">
    <property type="term" value="F:G protein-coupled serotonin receptor activity"/>
    <property type="evidence" value="ECO:0007669"/>
    <property type="project" value="TreeGrafter"/>
</dbReference>
<feature type="compositionally biased region" description="Basic and acidic residues" evidence="9">
    <location>
        <begin position="147"/>
        <end position="157"/>
    </location>
</feature>
<dbReference type="AlphaFoldDB" id="A0A9W9Z917"/>
<evidence type="ECO:0000259" key="11">
    <source>
        <dbReference type="PROSITE" id="PS50262"/>
    </source>
</evidence>
<dbReference type="InterPro" id="IPR000276">
    <property type="entry name" value="GPCR_Rhodpsn"/>
</dbReference>
<dbReference type="PRINTS" id="PR00237">
    <property type="entry name" value="GPCRRHODOPSN"/>
</dbReference>
<accession>A0A9W9Z917</accession>
<gene>
    <name evidence="12" type="ORF">OS493_029299</name>
</gene>
<protein>
    <recommendedName>
        <fullName evidence="11">G-protein coupled receptors family 1 profile domain-containing protein</fullName>
    </recommendedName>
</protein>
<keyword evidence="13" id="KW-1185">Reference proteome</keyword>
<dbReference type="GO" id="GO:0030594">
    <property type="term" value="F:neurotransmitter receptor activity"/>
    <property type="evidence" value="ECO:0007669"/>
    <property type="project" value="TreeGrafter"/>
</dbReference>
<keyword evidence="3 10" id="KW-0812">Transmembrane</keyword>
<evidence type="ECO:0000256" key="5">
    <source>
        <dbReference type="ARBA" id="ARBA00023040"/>
    </source>
</evidence>
<evidence type="ECO:0000313" key="13">
    <source>
        <dbReference type="Proteomes" id="UP001163046"/>
    </source>
</evidence>
<evidence type="ECO:0000256" key="4">
    <source>
        <dbReference type="ARBA" id="ARBA00022989"/>
    </source>
</evidence>
<comment type="caution">
    <text evidence="12">The sequence shown here is derived from an EMBL/GenBank/DDBJ whole genome shotgun (WGS) entry which is preliminary data.</text>
</comment>
<feature type="region of interest" description="Disordered" evidence="9">
    <location>
        <begin position="136"/>
        <end position="157"/>
    </location>
</feature>
<organism evidence="12 13">
    <name type="scientific">Desmophyllum pertusum</name>
    <dbReference type="NCBI Taxonomy" id="174260"/>
    <lineage>
        <taxon>Eukaryota</taxon>
        <taxon>Metazoa</taxon>
        <taxon>Cnidaria</taxon>
        <taxon>Anthozoa</taxon>
        <taxon>Hexacorallia</taxon>
        <taxon>Scleractinia</taxon>
        <taxon>Caryophylliina</taxon>
        <taxon>Caryophylliidae</taxon>
        <taxon>Desmophyllum</taxon>
    </lineage>
</organism>
<dbReference type="GO" id="GO:0045202">
    <property type="term" value="C:synapse"/>
    <property type="evidence" value="ECO:0007669"/>
    <property type="project" value="GOC"/>
</dbReference>
<dbReference type="SUPFAM" id="SSF81321">
    <property type="entry name" value="Family A G protein-coupled receptor-like"/>
    <property type="match status" value="1"/>
</dbReference>
<dbReference type="CDD" id="cd00637">
    <property type="entry name" value="7tm_classA_rhodopsin-like"/>
    <property type="match status" value="1"/>
</dbReference>
<keyword evidence="2" id="KW-1003">Cell membrane</keyword>